<dbReference type="AlphaFoldDB" id="A0AAW1K0R7"/>
<evidence type="ECO:0000313" key="2">
    <source>
        <dbReference type="Proteomes" id="UP001458880"/>
    </source>
</evidence>
<sequence>MRHRFRRLLFQENRIEKDAIPTLFLAENSNMTAFEESPDEAVDVAQPSTSQDFQSLTATASVQTTQILSATSLALMYCL</sequence>
<evidence type="ECO:0000313" key="1">
    <source>
        <dbReference type="EMBL" id="KAK9710997.1"/>
    </source>
</evidence>
<name>A0AAW1K0R7_POPJA</name>
<reference evidence="1 2" key="1">
    <citation type="journal article" date="2024" name="BMC Genomics">
        <title>De novo assembly and annotation of Popillia japonica's genome with initial clues to its potential as an invasive pest.</title>
        <authorList>
            <person name="Cucini C."/>
            <person name="Boschi S."/>
            <person name="Funari R."/>
            <person name="Cardaioli E."/>
            <person name="Iannotti N."/>
            <person name="Marturano G."/>
            <person name="Paoli F."/>
            <person name="Bruttini M."/>
            <person name="Carapelli A."/>
            <person name="Frati F."/>
            <person name="Nardi F."/>
        </authorList>
    </citation>
    <scope>NUCLEOTIDE SEQUENCE [LARGE SCALE GENOMIC DNA]</scope>
    <source>
        <strain evidence="1">DMR45628</strain>
    </source>
</reference>
<comment type="caution">
    <text evidence="1">The sequence shown here is derived from an EMBL/GenBank/DDBJ whole genome shotgun (WGS) entry which is preliminary data.</text>
</comment>
<protein>
    <submittedName>
        <fullName evidence="1">Uncharacterized protein</fullName>
    </submittedName>
</protein>
<proteinExistence type="predicted"/>
<organism evidence="1 2">
    <name type="scientific">Popillia japonica</name>
    <name type="common">Japanese beetle</name>
    <dbReference type="NCBI Taxonomy" id="7064"/>
    <lineage>
        <taxon>Eukaryota</taxon>
        <taxon>Metazoa</taxon>
        <taxon>Ecdysozoa</taxon>
        <taxon>Arthropoda</taxon>
        <taxon>Hexapoda</taxon>
        <taxon>Insecta</taxon>
        <taxon>Pterygota</taxon>
        <taxon>Neoptera</taxon>
        <taxon>Endopterygota</taxon>
        <taxon>Coleoptera</taxon>
        <taxon>Polyphaga</taxon>
        <taxon>Scarabaeiformia</taxon>
        <taxon>Scarabaeidae</taxon>
        <taxon>Rutelinae</taxon>
        <taxon>Popillia</taxon>
    </lineage>
</organism>
<keyword evidence="2" id="KW-1185">Reference proteome</keyword>
<dbReference type="Proteomes" id="UP001458880">
    <property type="component" value="Unassembled WGS sequence"/>
</dbReference>
<accession>A0AAW1K0R7</accession>
<dbReference type="EMBL" id="JASPKY010000286">
    <property type="protein sequence ID" value="KAK9710997.1"/>
    <property type="molecule type" value="Genomic_DNA"/>
</dbReference>
<gene>
    <name evidence="1" type="ORF">QE152_g25708</name>
</gene>